<evidence type="ECO:0000256" key="1">
    <source>
        <dbReference type="ARBA" id="ARBA00004651"/>
    </source>
</evidence>
<dbReference type="GO" id="GO:0005886">
    <property type="term" value="C:plasma membrane"/>
    <property type="evidence" value="ECO:0007669"/>
    <property type="project" value="UniProtKB-SubCell"/>
</dbReference>
<proteinExistence type="predicted"/>
<protein>
    <submittedName>
        <fullName evidence="8">Permease of the drug/metabolite transporter superfamily</fullName>
    </submittedName>
</protein>
<organism evidence="8 9">
    <name type="scientific">Citrifermentans bremense</name>
    <dbReference type="NCBI Taxonomy" id="60035"/>
    <lineage>
        <taxon>Bacteria</taxon>
        <taxon>Pseudomonadati</taxon>
        <taxon>Thermodesulfobacteriota</taxon>
        <taxon>Desulfuromonadia</taxon>
        <taxon>Geobacterales</taxon>
        <taxon>Geobacteraceae</taxon>
        <taxon>Citrifermentans</taxon>
    </lineage>
</organism>
<dbReference type="InterPro" id="IPR037185">
    <property type="entry name" value="EmrE-like"/>
</dbReference>
<keyword evidence="9" id="KW-1185">Reference proteome</keyword>
<dbReference type="PANTHER" id="PTHR42920:SF5">
    <property type="entry name" value="EAMA DOMAIN-CONTAINING PROTEIN"/>
    <property type="match status" value="1"/>
</dbReference>
<dbReference type="RefSeq" id="WP_185245088.1">
    <property type="nucleotide sequence ID" value="NZ_AP023213.1"/>
</dbReference>
<name>A0A6S6M0S7_9BACT</name>
<evidence type="ECO:0000256" key="4">
    <source>
        <dbReference type="ARBA" id="ARBA00022989"/>
    </source>
</evidence>
<keyword evidence="2" id="KW-1003">Cell membrane</keyword>
<dbReference type="InterPro" id="IPR051258">
    <property type="entry name" value="Diverse_Substrate_Transporter"/>
</dbReference>
<dbReference type="EMBL" id="AP023213">
    <property type="protein sequence ID" value="BCG47000.1"/>
    <property type="molecule type" value="Genomic_DNA"/>
</dbReference>
<gene>
    <name evidence="8" type="ORF">GEOBRER4_n1819</name>
</gene>
<feature type="transmembrane region" description="Helical" evidence="6">
    <location>
        <begin position="96"/>
        <end position="115"/>
    </location>
</feature>
<evidence type="ECO:0000256" key="6">
    <source>
        <dbReference type="SAM" id="Phobius"/>
    </source>
</evidence>
<evidence type="ECO:0000313" key="8">
    <source>
        <dbReference type="EMBL" id="BCG47000.1"/>
    </source>
</evidence>
<evidence type="ECO:0000259" key="7">
    <source>
        <dbReference type="Pfam" id="PF00892"/>
    </source>
</evidence>
<dbReference type="AlphaFoldDB" id="A0A6S6M0S7"/>
<feature type="transmembrane region" description="Helical" evidence="6">
    <location>
        <begin position="7"/>
        <end position="27"/>
    </location>
</feature>
<dbReference type="Proteomes" id="UP000515472">
    <property type="component" value="Chromosome"/>
</dbReference>
<accession>A0A6S6M0S7</accession>
<dbReference type="InterPro" id="IPR000620">
    <property type="entry name" value="EamA_dom"/>
</dbReference>
<evidence type="ECO:0000256" key="3">
    <source>
        <dbReference type="ARBA" id="ARBA00022692"/>
    </source>
</evidence>
<feature type="transmembrane region" description="Helical" evidence="6">
    <location>
        <begin position="210"/>
        <end position="228"/>
    </location>
</feature>
<comment type="subcellular location">
    <subcellularLocation>
        <location evidence="1">Cell membrane</location>
        <topology evidence="1">Multi-pass membrane protein</topology>
    </subcellularLocation>
</comment>
<evidence type="ECO:0000256" key="5">
    <source>
        <dbReference type="ARBA" id="ARBA00023136"/>
    </source>
</evidence>
<feature type="transmembrane region" description="Helical" evidence="6">
    <location>
        <begin position="122"/>
        <end position="139"/>
    </location>
</feature>
<feature type="transmembrane region" description="Helical" evidence="6">
    <location>
        <begin position="66"/>
        <end position="84"/>
    </location>
</feature>
<evidence type="ECO:0000313" key="9">
    <source>
        <dbReference type="Proteomes" id="UP000515472"/>
    </source>
</evidence>
<reference evidence="8 9" key="1">
    <citation type="submission" date="2020-06" db="EMBL/GenBank/DDBJ databases">
        <title>Interaction of electrochemicaly active bacteria, Geobacter bremensis R4 on different carbon anode.</title>
        <authorList>
            <person name="Meng L."/>
            <person name="Yoshida N."/>
        </authorList>
    </citation>
    <scope>NUCLEOTIDE SEQUENCE [LARGE SCALE GENOMIC DNA]</scope>
    <source>
        <strain evidence="8 9">R4</strain>
    </source>
</reference>
<keyword evidence="3 6" id="KW-0812">Transmembrane</keyword>
<keyword evidence="5 6" id="KW-0472">Membrane</keyword>
<evidence type="ECO:0000256" key="2">
    <source>
        <dbReference type="ARBA" id="ARBA00022475"/>
    </source>
</evidence>
<dbReference type="KEGG" id="gbn:GEOBRER4_17500"/>
<keyword evidence="4 6" id="KW-1133">Transmembrane helix</keyword>
<dbReference type="Pfam" id="PF00892">
    <property type="entry name" value="EamA"/>
    <property type="match status" value="2"/>
</dbReference>
<dbReference type="SUPFAM" id="SSF103481">
    <property type="entry name" value="Multidrug resistance efflux transporter EmrE"/>
    <property type="match status" value="2"/>
</dbReference>
<feature type="transmembrane region" description="Helical" evidence="6">
    <location>
        <begin position="177"/>
        <end position="198"/>
    </location>
</feature>
<feature type="domain" description="EamA" evidence="7">
    <location>
        <begin position="147"/>
        <end position="281"/>
    </location>
</feature>
<feature type="domain" description="EamA" evidence="7">
    <location>
        <begin position="11"/>
        <end position="137"/>
    </location>
</feature>
<feature type="transmembrane region" description="Helical" evidence="6">
    <location>
        <begin position="145"/>
        <end position="165"/>
    </location>
</feature>
<feature type="transmembrane region" description="Helical" evidence="6">
    <location>
        <begin position="264"/>
        <end position="285"/>
    </location>
</feature>
<dbReference type="PANTHER" id="PTHR42920">
    <property type="entry name" value="OS03G0707200 PROTEIN-RELATED"/>
    <property type="match status" value="1"/>
</dbReference>
<feature type="transmembrane region" description="Helical" evidence="6">
    <location>
        <begin position="39"/>
        <end position="59"/>
    </location>
</feature>
<sequence>MRSVKKIQAGILLLITTFFWGVTFTIVKDAVNQVDVFVFLSQRFLIASAIMLPLALARASRLNPRLLVNGCVLGVLLFASYAFQTMALQYTSASNTGFLTGLNVVLVPLFGALLFRLPAGPGIRWGVGLAAPGLFLLCGNGSLSFNYGDILAAVCGGCVALHLLYTSHFSRQATSDVYLLTTLQLTVVGLLSLATATVRGKEVFVWHPELLWTLVVCVLIATIFAFLVQTTMQKFISPAHTALIFCTEPVFAAAYAYYAAGERLGFFGVTGAALILAGMIVSELLPDEGKEGEEVAAVTAEG</sequence>